<evidence type="ECO:0000313" key="3">
    <source>
        <dbReference type="Proteomes" id="UP001151760"/>
    </source>
</evidence>
<reference evidence="2" key="1">
    <citation type="journal article" date="2022" name="Int. J. Mol. Sci.">
        <title>Draft Genome of Tanacetum Coccineum: Genomic Comparison of Closely Related Tanacetum-Family Plants.</title>
        <authorList>
            <person name="Yamashiro T."/>
            <person name="Shiraishi A."/>
            <person name="Nakayama K."/>
            <person name="Satake H."/>
        </authorList>
    </citation>
    <scope>NUCLEOTIDE SEQUENCE</scope>
</reference>
<accession>A0ABQ5AMT9</accession>
<gene>
    <name evidence="2" type="ORF">Tco_0838088</name>
</gene>
<sequence>MEVSDAKITIRSSLGFLTDVKKKLEEHGNEKRNTLFRATVFGKWLDIPVFANDNLLLNYIFHHQVSAEPSVDCPPITYNICGNIFEFGRKEFCLITGFLFGKLPKKETYKGIPSSIFLDRIFPGRFTNRVKKVKGDELMILFTTDELWFGISDHDAVKVCLLLVATIVFMGREPSKYWWKKDLDVIPRGISWSIIEKFRKRDCSRLFAQWSIPILIFLPSDNESVQSWCIDSFKYFTNRHESCQTDSVGEVLVHDVEQEHNLICSIGEPADETSQFDLNIHSDDHVQDLNSAYQDMDKDSNIHCDDHVEDQNSPFQDMDKESNINSHDPATFDIIDKRKGEVSTSCLEKELDIVKDRIAVLEKCFKLRYHNTSEDSSDSAVSDVFHQEVASEKRDWPDEASGFIYAESQDKYSVSQLLQLVSNEKSGPVFDCTQLEVDTPIDWSLPRSVGFNEMLDPGCEDHQLNDNVPNGLVKPVDMMCSEVNKSDDKLDETLAVGVIVDRATLQSSPTPNAMDYQEPQPTDKGSVGFDDMLDSGSKDHLLNDTVLKGLVKPTAMMCVQDNISDDKLDETIAGVVIVDHSTIRASVPTNAMEYQKPEPTDKVNAEFSVYVQVDRVQFVGYQPLVDTMSVEDNISDYKLDETVAAGVIFNLATHQASPPPNAMQYQEPHPTDKVDAAVFIDVQLDRV</sequence>
<evidence type="ECO:0000256" key="1">
    <source>
        <dbReference type="SAM" id="MobiDB-lite"/>
    </source>
</evidence>
<feature type="region of interest" description="Disordered" evidence="1">
    <location>
        <begin position="507"/>
        <end position="532"/>
    </location>
</feature>
<dbReference type="PANTHER" id="PTHR48449">
    <property type="entry name" value="DUF1985 DOMAIN-CONTAINING PROTEIN"/>
    <property type="match status" value="1"/>
</dbReference>
<dbReference type="Proteomes" id="UP001151760">
    <property type="component" value="Unassembled WGS sequence"/>
</dbReference>
<keyword evidence="3" id="KW-1185">Reference proteome</keyword>
<name>A0ABQ5AMT9_9ASTR</name>
<organism evidence="2 3">
    <name type="scientific">Tanacetum coccineum</name>
    <dbReference type="NCBI Taxonomy" id="301880"/>
    <lineage>
        <taxon>Eukaryota</taxon>
        <taxon>Viridiplantae</taxon>
        <taxon>Streptophyta</taxon>
        <taxon>Embryophyta</taxon>
        <taxon>Tracheophyta</taxon>
        <taxon>Spermatophyta</taxon>
        <taxon>Magnoliopsida</taxon>
        <taxon>eudicotyledons</taxon>
        <taxon>Gunneridae</taxon>
        <taxon>Pentapetalae</taxon>
        <taxon>asterids</taxon>
        <taxon>campanulids</taxon>
        <taxon>Asterales</taxon>
        <taxon>Asteraceae</taxon>
        <taxon>Asteroideae</taxon>
        <taxon>Anthemideae</taxon>
        <taxon>Anthemidinae</taxon>
        <taxon>Tanacetum</taxon>
    </lineage>
</organism>
<protein>
    <recommendedName>
        <fullName evidence="4">Phospholipase-like protein</fullName>
    </recommendedName>
</protein>
<reference evidence="2" key="2">
    <citation type="submission" date="2022-01" db="EMBL/GenBank/DDBJ databases">
        <authorList>
            <person name="Yamashiro T."/>
            <person name="Shiraishi A."/>
            <person name="Satake H."/>
            <person name="Nakayama K."/>
        </authorList>
    </citation>
    <scope>NUCLEOTIDE SEQUENCE</scope>
</reference>
<dbReference type="PANTHER" id="PTHR48449:SF1">
    <property type="entry name" value="DUF1985 DOMAIN-CONTAINING PROTEIN"/>
    <property type="match status" value="1"/>
</dbReference>
<evidence type="ECO:0000313" key="2">
    <source>
        <dbReference type="EMBL" id="GJT03626.1"/>
    </source>
</evidence>
<comment type="caution">
    <text evidence="2">The sequence shown here is derived from an EMBL/GenBank/DDBJ whole genome shotgun (WGS) entry which is preliminary data.</text>
</comment>
<proteinExistence type="predicted"/>
<dbReference type="EMBL" id="BQNB010012443">
    <property type="protein sequence ID" value="GJT03626.1"/>
    <property type="molecule type" value="Genomic_DNA"/>
</dbReference>
<evidence type="ECO:0008006" key="4">
    <source>
        <dbReference type="Google" id="ProtNLM"/>
    </source>
</evidence>